<sequence>MTFVSRSVAVLFVYLVVLLAFANAQRLDWCSINSRWCRENVCLLATGSERRFCMAGCLLSARIQCATGHG</sequence>
<dbReference type="EMBL" id="LJIJ01002683">
    <property type="protein sequence ID" value="ODM89387.1"/>
    <property type="molecule type" value="Genomic_DNA"/>
</dbReference>
<proteinExistence type="predicted"/>
<keyword evidence="1" id="KW-0732">Signal</keyword>
<keyword evidence="3" id="KW-1185">Reference proteome</keyword>
<name>A0A1D2M8S6_ORCCI</name>
<feature type="chain" id="PRO_5008903642" evidence="1">
    <location>
        <begin position="25"/>
        <end position="70"/>
    </location>
</feature>
<organism evidence="2 3">
    <name type="scientific">Orchesella cincta</name>
    <name type="common">Springtail</name>
    <name type="synonym">Podura cincta</name>
    <dbReference type="NCBI Taxonomy" id="48709"/>
    <lineage>
        <taxon>Eukaryota</taxon>
        <taxon>Metazoa</taxon>
        <taxon>Ecdysozoa</taxon>
        <taxon>Arthropoda</taxon>
        <taxon>Hexapoda</taxon>
        <taxon>Collembola</taxon>
        <taxon>Entomobryomorpha</taxon>
        <taxon>Entomobryoidea</taxon>
        <taxon>Orchesellidae</taxon>
        <taxon>Orchesellinae</taxon>
        <taxon>Orchesella</taxon>
    </lineage>
</organism>
<evidence type="ECO:0000313" key="2">
    <source>
        <dbReference type="EMBL" id="ODM89387.1"/>
    </source>
</evidence>
<accession>A0A1D2M8S6</accession>
<dbReference type="Proteomes" id="UP000094527">
    <property type="component" value="Unassembled WGS sequence"/>
</dbReference>
<evidence type="ECO:0000313" key="3">
    <source>
        <dbReference type="Proteomes" id="UP000094527"/>
    </source>
</evidence>
<feature type="signal peptide" evidence="1">
    <location>
        <begin position="1"/>
        <end position="24"/>
    </location>
</feature>
<reference evidence="2 3" key="1">
    <citation type="journal article" date="2016" name="Genome Biol. Evol.">
        <title>Gene Family Evolution Reflects Adaptation to Soil Environmental Stressors in the Genome of the Collembolan Orchesella cincta.</title>
        <authorList>
            <person name="Faddeeva-Vakhrusheva A."/>
            <person name="Derks M.F."/>
            <person name="Anvar S.Y."/>
            <person name="Agamennone V."/>
            <person name="Suring W."/>
            <person name="Smit S."/>
            <person name="van Straalen N.M."/>
            <person name="Roelofs D."/>
        </authorList>
    </citation>
    <scope>NUCLEOTIDE SEQUENCE [LARGE SCALE GENOMIC DNA]</scope>
    <source>
        <tissue evidence="2">Mixed pool</tissue>
    </source>
</reference>
<gene>
    <name evidence="2" type="ORF">Ocin01_17294</name>
</gene>
<dbReference type="AlphaFoldDB" id="A0A1D2M8S6"/>
<evidence type="ECO:0000256" key="1">
    <source>
        <dbReference type="SAM" id="SignalP"/>
    </source>
</evidence>
<protein>
    <submittedName>
        <fullName evidence="2">Uncharacterized protein</fullName>
    </submittedName>
</protein>
<comment type="caution">
    <text evidence="2">The sequence shown here is derived from an EMBL/GenBank/DDBJ whole genome shotgun (WGS) entry which is preliminary data.</text>
</comment>